<feature type="domain" description="T-SNARE coiled-coil homology" evidence="3">
    <location>
        <begin position="278"/>
        <end position="340"/>
    </location>
</feature>
<dbReference type="PROSITE" id="PS50192">
    <property type="entry name" value="T_SNARE"/>
    <property type="match status" value="1"/>
</dbReference>
<feature type="compositionally biased region" description="Polar residues" evidence="1">
    <location>
        <begin position="1"/>
        <end position="21"/>
    </location>
</feature>
<gene>
    <name evidence="4" type="ORF">TGEB3V08_LOCUS7501</name>
</gene>
<feature type="region of interest" description="Disordered" evidence="1">
    <location>
        <begin position="246"/>
        <end position="265"/>
    </location>
</feature>
<keyword evidence="2" id="KW-1133">Transmembrane helix</keyword>
<evidence type="ECO:0000259" key="3">
    <source>
        <dbReference type="PROSITE" id="PS50192"/>
    </source>
</evidence>
<proteinExistence type="predicted"/>
<keyword evidence="2" id="KW-0472">Membrane</keyword>
<dbReference type="InterPro" id="IPR000727">
    <property type="entry name" value="T_SNARE_dom"/>
</dbReference>
<reference evidence="4" key="1">
    <citation type="submission" date="2020-11" db="EMBL/GenBank/DDBJ databases">
        <authorList>
            <person name="Tran Van P."/>
        </authorList>
    </citation>
    <scope>NUCLEOTIDE SEQUENCE</scope>
</reference>
<accession>A0A7R9PP84</accession>
<evidence type="ECO:0000256" key="1">
    <source>
        <dbReference type="SAM" id="MobiDB-lite"/>
    </source>
</evidence>
<dbReference type="Gene3D" id="1.20.5.110">
    <property type="match status" value="1"/>
</dbReference>
<feature type="compositionally biased region" description="Basic and acidic residues" evidence="1">
    <location>
        <begin position="68"/>
        <end position="83"/>
    </location>
</feature>
<feature type="transmembrane region" description="Helical" evidence="2">
    <location>
        <begin position="371"/>
        <end position="390"/>
    </location>
</feature>
<keyword evidence="2" id="KW-0812">Transmembrane</keyword>
<protein>
    <recommendedName>
        <fullName evidence="3">t-SNARE coiled-coil homology domain-containing protein</fullName>
    </recommendedName>
</protein>
<feature type="region of interest" description="Disordered" evidence="1">
    <location>
        <begin position="111"/>
        <end position="132"/>
    </location>
</feature>
<feature type="region of interest" description="Disordered" evidence="1">
    <location>
        <begin position="1"/>
        <end position="52"/>
    </location>
</feature>
<dbReference type="EMBL" id="OE842410">
    <property type="protein sequence ID" value="CAD7599961.1"/>
    <property type="molecule type" value="Genomic_DNA"/>
</dbReference>
<dbReference type="InterPro" id="IPR010989">
    <property type="entry name" value="SNARE"/>
</dbReference>
<dbReference type="GO" id="GO:0016192">
    <property type="term" value="P:vesicle-mediated transport"/>
    <property type="evidence" value="ECO:0007669"/>
    <property type="project" value="InterPro"/>
</dbReference>
<evidence type="ECO:0000256" key="2">
    <source>
        <dbReference type="SAM" id="Phobius"/>
    </source>
</evidence>
<name>A0A7R9PP84_TIMGE</name>
<dbReference type="GO" id="GO:0016020">
    <property type="term" value="C:membrane"/>
    <property type="evidence" value="ECO:0007669"/>
    <property type="project" value="InterPro"/>
</dbReference>
<dbReference type="Pfam" id="PF26585">
    <property type="entry name" value="STX17_N"/>
    <property type="match status" value="1"/>
</dbReference>
<feature type="transmembrane region" description="Helical" evidence="2">
    <location>
        <begin position="345"/>
        <end position="365"/>
    </location>
</feature>
<dbReference type="InterPro" id="IPR059001">
    <property type="entry name" value="STX17_N"/>
</dbReference>
<evidence type="ECO:0000313" key="4">
    <source>
        <dbReference type="EMBL" id="CAD7599961.1"/>
    </source>
</evidence>
<feature type="region of interest" description="Disordered" evidence="1">
    <location>
        <begin position="68"/>
        <end position="99"/>
    </location>
</feature>
<feature type="compositionally biased region" description="Basic and acidic residues" evidence="1">
    <location>
        <begin position="23"/>
        <end position="35"/>
    </location>
</feature>
<organism evidence="4">
    <name type="scientific">Timema genevievae</name>
    <name type="common">Walking stick</name>
    <dbReference type="NCBI Taxonomy" id="629358"/>
    <lineage>
        <taxon>Eukaryota</taxon>
        <taxon>Metazoa</taxon>
        <taxon>Ecdysozoa</taxon>
        <taxon>Arthropoda</taxon>
        <taxon>Hexapoda</taxon>
        <taxon>Insecta</taxon>
        <taxon>Pterygota</taxon>
        <taxon>Neoptera</taxon>
        <taxon>Polyneoptera</taxon>
        <taxon>Phasmatodea</taxon>
        <taxon>Timematodea</taxon>
        <taxon>Timematoidea</taxon>
        <taxon>Timematidae</taxon>
        <taxon>Timema</taxon>
    </lineage>
</organism>
<dbReference type="AlphaFoldDB" id="A0A7R9PP84"/>
<sequence length="433" mass="47534">MLSLSTTAGGPFNESPQGLQKQKTKDTSKVTDRASKVGSAQDEIDAGSLYIPTMDKTVDKLLETSDETLHKQDQVDRSDHQTPDRAGNVVHPTLDRTSNTAGHMQFRNKETAHGPARTLNPGKDQEKLPPVHPTEIRTSISPSSAVELNTTSALSNYATEFQSSNDWDKVHREQINATRLLKQLKALLSEMDVLRGQVQDSDLDKFDKLTSSARDSAAKAIDEYLALNPQKMSPVWMSPRQEPVFSENRQEPVFSENRQDEDSEEQAVMVNSVSREELEKQQACLQSWDNLQAEVKDVHELFQDFDRVVQEQKQKVNEVDTNVEQALENVTEGTKTLSLAAKHKAAIYPLAGAIIGGCIGGPIGLVAGLKLGGLAAIGCGALGFTGGHILRKREDSNEQRIELTTFQQSCNLKGSLSLPYIADSPTVAAKKDM</sequence>
<dbReference type="SUPFAM" id="SSF47661">
    <property type="entry name" value="t-snare proteins"/>
    <property type="match status" value="1"/>
</dbReference>